<dbReference type="AlphaFoldDB" id="A0A183J641"/>
<dbReference type="EMBL" id="UZAM01015483">
    <property type="protein sequence ID" value="VDP39258.1"/>
    <property type="molecule type" value="Genomic_DNA"/>
</dbReference>
<keyword evidence="2" id="KW-1185">Reference proteome</keyword>
<evidence type="ECO:0000313" key="1">
    <source>
        <dbReference type="EMBL" id="VDP39258.1"/>
    </source>
</evidence>
<evidence type="ECO:0000313" key="2">
    <source>
        <dbReference type="Proteomes" id="UP000270296"/>
    </source>
</evidence>
<evidence type="ECO:0000313" key="3">
    <source>
        <dbReference type="WBParaSite" id="SBAD_0001172401-mRNA-1"/>
    </source>
</evidence>
<gene>
    <name evidence="1" type="ORF">SBAD_LOCUS11341</name>
</gene>
<proteinExistence type="predicted"/>
<reference evidence="1 2" key="2">
    <citation type="submission" date="2018-11" db="EMBL/GenBank/DDBJ databases">
        <authorList>
            <consortium name="Pathogen Informatics"/>
        </authorList>
    </citation>
    <scope>NUCLEOTIDE SEQUENCE [LARGE SCALE GENOMIC DNA]</scope>
</reference>
<dbReference type="WBParaSite" id="SBAD_0001172401-mRNA-1">
    <property type="protein sequence ID" value="SBAD_0001172401-mRNA-1"/>
    <property type="gene ID" value="SBAD_0001172401"/>
</dbReference>
<accession>A0A183J641</accession>
<protein>
    <submittedName>
        <fullName evidence="1 3">Uncharacterized protein</fullName>
    </submittedName>
</protein>
<sequence length="80" mass="9604">MEASLPLANYSCNSFYDTTFEINKVKRIDRLRFHRLYSRPKRYLGHPELDIKKMHVKITFIYLKRFQEITQAVVIGQNIV</sequence>
<reference evidence="3" key="1">
    <citation type="submission" date="2016-06" db="UniProtKB">
        <authorList>
            <consortium name="WormBaseParasite"/>
        </authorList>
    </citation>
    <scope>IDENTIFICATION</scope>
</reference>
<name>A0A183J641_9BILA</name>
<dbReference type="Proteomes" id="UP000270296">
    <property type="component" value="Unassembled WGS sequence"/>
</dbReference>
<organism evidence="3">
    <name type="scientific">Soboliphyme baturini</name>
    <dbReference type="NCBI Taxonomy" id="241478"/>
    <lineage>
        <taxon>Eukaryota</taxon>
        <taxon>Metazoa</taxon>
        <taxon>Ecdysozoa</taxon>
        <taxon>Nematoda</taxon>
        <taxon>Enoplea</taxon>
        <taxon>Dorylaimia</taxon>
        <taxon>Dioctophymatida</taxon>
        <taxon>Dioctophymatoidea</taxon>
        <taxon>Soboliphymatidae</taxon>
        <taxon>Soboliphyme</taxon>
    </lineage>
</organism>